<keyword evidence="6 12" id="KW-0812">Transmembrane</keyword>
<feature type="transmembrane region" description="Helical" evidence="12">
    <location>
        <begin position="245"/>
        <end position="266"/>
    </location>
</feature>
<dbReference type="InterPro" id="IPR018422">
    <property type="entry name" value="Cation/H_exchanger_CPA1"/>
</dbReference>
<keyword evidence="11" id="KW-0739">Sodium transport</keyword>
<keyword evidence="3" id="KW-0813">Transport</keyword>
<evidence type="ECO:0000256" key="11">
    <source>
        <dbReference type="ARBA" id="ARBA00023201"/>
    </source>
</evidence>
<dbReference type="AlphaFoldDB" id="A0A4R1L6Z8"/>
<evidence type="ECO:0000256" key="10">
    <source>
        <dbReference type="ARBA" id="ARBA00023136"/>
    </source>
</evidence>
<dbReference type="Gene3D" id="6.10.140.1330">
    <property type="match status" value="1"/>
</dbReference>
<comment type="caution">
    <text evidence="14">The sequence shown here is derived from an EMBL/GenBank/DDBJ whole genome shotgun (WGS) entry which is preliminary data.</text>
</comment>
<comment type="subcellular location">
    <subcellularLocation>
        <location evidence="1">Cell membrane</location>
        <topology evidence="1">Multi-pass membrane protein</topology>
    </subcellularLocation>
</comment>
<feature type="transmembrane region" description="Helical" evidence="12">
    <location>
        <begin position="201"/>
        <end position="225"/>
    </location>
</feature>
<feature type="transmembrane region" description="Helical" evidence="12">
    <location>
        <begin position="287"/>
        <end position="310"/>
    </location>
</feature>
<evidence type="ECO:0000256" key="12">
    <source>
        <dbReference type="SAM" id="Phobius"/>
    </source>
</evidence>
<evidence type="ECO:0000256" key="7">
    <source>
        <dbReference type="ARBA" id="ARBA00022989"/>
    </source>
</evidence>
<dbReference type="EMBL" id="SMGK01000002">
    <property type="protein sequence ID" value="TCK73924.1"/>
    <property type="molecule type" value="Genomic_DNA"/>
</dbReference>
<feature type="transmembrane region" description="Helical" evidence="12">
    <location>
        <begin position="98"/>
        <end position="123"/>
    </location>
</feature>
<keyword evidence="8" id="KW-0915">Sodium</keyword>
<evidence type="ECO:0000259" key="13">
    <source>
        <dbReference type="Pfam" id="PF00999"/>
    </source>
</evidence>
<dbReference type="GO" id="GO:0005886">
    <property type="term" value="C:plasma membrane"/>
    <property type="evidence" value="ECO:0007669"/>
    <property type="project" value="UniProtKB-SubCell"/>
</dbReference>
<evidence type="ECO:0000256" key="4">
    <source>
        <dbReference type="ARBA" id="ARBA00022449"/>
    </source>
</evidence>
<feature type="transmembrane region" description="Helical" evidence="12">
    <location>
        <begin position="316"/>
        <end position="341"/>
    </location>
</feature>
<dbReference type="GO" id="GO:0015386">
    <property type="term" value="F:potassium:proton antiporter activity"/>
    <property type="evidence" value="ECO:0007669"/>
    <property type="project" value="TreeGrafter"/>
</dbReference>
<name>A0A4R1L6Z8_9BACT</name>
<dbReference type="InterPro" id="IPR006153">
    <property type="entry name" value="Cation/H_exchanger_TM"/>
</dbReference>
<evidence type="ECO:0000256" key="6">
    <source>
        <dbReference type="ARBA" id="ARBA00022692"/>
    </source>
</evidence>
<evidence type="ECO:0000256" key="5">
    <source>
        <dbReference type="ARBA" id="ARBA00022475"/>
    </source>
</evidence>
<feature type="transmembrane region" description="Helical" evidence="12">
    <location>
        <begin position="381"/>
        <end position="404"/>
    </location>
</feature>
<evidence type="ECO:0000256" key="8">
    <source>
        <dbReference type="ARBA" id="ARBA00023053"/>
    </source>
</evidence>
<dbReference type="PANTHER" id="PTHR10110">
    <property type="entry name" value="SODIUM/HYDROGEN EXCHANGER"/>
    <property type="match status" value="1"/>
</dbReference>
<evidence type="ECO:0000256" key="3">
    <source>
        <dbReference type="ARBA" id="ARBA00022448"/>
    </source>
</evidence>
<dbReference type="GO" id="GO:0098719">
    <property type="term" value="P:sodium ion import across plasma membrane"/>
    <property type="evidence" value="ECO:0007669"/>
    <property type="project" value="TreeGrafter"/>
</dbReference>
<keyword evidence="7 12" id="KW-1133">Transmembrane helix</keyword>
<gene>
    <name evidence="14" type="ORF">C7378_1543</name>
</gene>
<feature type="transmembrane region" description="Helical" evidence="12">
    <location>
        <begin position="31"/>
        <end position="49"/>
    </location>
</feature>
<feature type="domain" description="Cation/H+ exchanger transmembrane" evidence="13">
    <location>
        <begin position="13"/>
        <end position="405"/>
    </location>
</feature>
<protein>
    <submittedName>
        <fullName evidence="14">Sodium/proton antiporter (CPA1 family)</fullName>
    </submittedName>
</protein>
<keyword evidence="9" id="KW-0406">Ion transport</keyword>
<dbReference type="PANTHER" id="PTHR10110:SF195">
    <property type="entry name" value="NA(+)_H(+) ANTIPORTER NHAS2"/>
    <property type="match status" value="1"/>
</dbReference>
<sequence length="423" mass="44744">MTPFELISMLITIAALLSFFNYRWLRVTPTIGVTMLALSLSLVVVAVGRLSGVHHWTMSAVSQIDFPQIVLHGMLAFLLFAGSLHLDSVRLRRHKLPVLLLAVVGTMVSTILVALLMWGVFHLIRLEVPMTACLLFGALISPTDPIAVLAILRSVNGPKRLETLLAGESLFNDGVGAVLFVTLLEASSSGHLPGFLGIVRLLAVAAGGGIAIGLAAGFLTSALLVRVNDYQTEILLTLALAMGGYALADALHVSAPLEAVVAGLVLSARREQSSVVSAAANDYLDKFWELVDGILNAVLFMLLGLEMLIMSFPFKFLLAGALAIPVVLLARGVTVAGVMTPLHWGRHGLRSEIALLTWGGLRGGLSLALALSLPMNGTKDLLLAVTYIVVVFAIVVQGLSMPALARRDARRTMAVGAAQAAEG</sequence>
<keyword evidence="15" id="KW-1185">Reference proteome</keyword>
<dbReference type="RefSeq" id="WP_131994218.1">
    <property type="nucleotide sequence ID" value="NZ_SMGK01000002.1"/>
</dbReference>
<accession>A0A4R1L6Z8</accession>
<keyword evidence="10 12" id="KW-0472">Membrane</keyword>
<dbReference type="OrthoDB" id="9809206at2"/>
<feature type="transmembrane region" description="Helical" evidence="12">
    <location>
        <begin position="129"/>
        <end position="152"/>
    </location>
</feature>
<evidence type="ECO:0000313" key="15">
    <source>
        <dbReference type="Proteomes" id="UP000295210"/>
    </source>
</evidence>
<feature type="transmembrane region" description="Helical" evidence="12">
    <location>
        <begin position="6"/>
        <end position="24"/>
    </location>
</feature>
<evidence type="ECO:0000256" key="2">
    <source>
        <dbReference type="ARBA" id="ARBA00007367"/>
    </source>
</evidence>
<keyword evidence="4" id="KW-0050">Antiport</keyword>
<keyword evidence="5" id="KW-1003">Cell membrane</keyword>
<dbReference type="Proteomes" id="UP000295210">
    <property type="component" value="Unassembled WGS sequence"/>
</dbReference>
<evidence type="ECO:0000256" key="1">
    <source>
        <dbReference type="ARBA" id="ARBA00004651"/>
    </source>
</evidence>
<reference evidence="14 15" key="1">
    <citation type="submission" date="2019-03" db="EMBL/GenBank/DDBJ databases">
        <title>Genomic Encyclopedia of Type Strains, Phase IV (KMG-IV): sequencing the most valuable type-strain genomes for metagenomic binning, comparative biology and taxonomic classification.</title>
        <authorList>
            <person name="Goeker M."/>
        </authorList>
    </citation>
    <scope>NUCLEOTIDE SEQUENCE [LARGE SCALE GENOMIC DNA]</scope>
    <source>
        <strain evidence="14 15">DSM 103428</strain>
    </source>
</reference>
<feature type="transmembrane region" description="Helical" evidence="12">
    <location>
        <begin position="69"/>
        <end position="86"/>
    </location>
</feature>
<proteinExistence type="inferred from homology"/>
<dbReference type="Pfam" id="PF00999">
    <property type="entry name" value="Na_H_Exchanger"/>
    <property type="match status" value="1"/>
</dbReference>
<dbReference type="GO" id="GO:0015385">
    <property type="term" value="F:sodium:proton antiporter activity"/>
    <property type="evidence" value="ECO:0007669"/>
    <property type="project" value="InterPro"/>
</dbReference>
<organism evidence="14 15">
    <name type="scientific">Acidipila rosea</name>
    <dbReference type="NCBI Taxonomy" id="768535"/>
    <lineage>
        <taxon>Bacteria</taxon>
        <taxon>Pseudomonadati</taxon>
        <taxon>Acidobacteriota</taxon>
        <taxon>Terriglobia</taxon>
        <taxon>Terriglobales</taxon>
        <taxon>Acidobacteriaceae</taxon>
        <taxon>Acidipila</taxon>
    </lineage>
</organism>
<evidence type="ECO:0000313" key="14">
    <source>
        <dbReference type="EMBL" id="TCK73924.1"/>
    </source>
</evidence>
<evidence type="ECO:0000256" key="9">
    <source>
        <dbReference type="ARBA" id="ARBA00023065"/>
    </source>
</evidence>
<comment type="similarity">
    <text evidence="2">Belongs to the monovalent cation:proton antiporter 1 (CPA1) transporter (TC 2.A.36) family.</text>
</comment>
<dbReference type="GO" id="GO:0051453">
    <property type="term" value="P:regulation of intracellular pH"/>
    <property type="evidence" value="ECO:0007669"/>
    <property type="project" value="TreeGrafter"/>
</dbReference>